<organism evidence="1">
    <name type="scientific">Picea sitchensis</name>
    <name type="common">Sitka spruce</name>
    <name type="synonym">Pinus sitchensis</name>
    <dbReference type="NCBI Taxonomy" id="3332"/>
    <lineage>
        <taxon>Eukaryota</taxon>
        <taxon>Viridiplantae</taxon>
        <taxon>Streptophyta</taxon>
        <taxon>Embryophyta</taxon>
        <taxon>Tracheophyta</taxon>
        <taxon>Spermatophyta</taxon>
        <taxon>Pinopsida</taxon>
        <taxon>Pinidae</taxon>
        <taxon>Conifers I</taxon>
        <taxon>Pinales</taxon>
        <taxon>Pinaceae</taxon>
        <taxon>Picea</taxon>
    </lineage>
</organism>
<dbReference type="EMBL" id="BT123371">
    <property type="protein sequence ID" value="ADE76693.1"/>
    <property type="molecule type" value="mRNA"/>
</dbReference>
<name>D5AAX4_PICSI</name>
<accession>D5AAX4</accession>
<reference evidence="1" key="1">
    <citation type="submission" date="2010-04" db="EMBL/GenBank/DDBJ databases">
        <authorList>
            <person name="Reid K.E."/>
            <person name="Liao N."/>
            <person name="Chan S."/>
            <person name="Docking R."/>
            <person name="Taylor G."/>
            <person name="Moore R."/>
            <person name="Mayo M."/>
            <person name="Munro S."/>
            <person name="King J."/>
            <person name="Yanchuk A."/>
            <person name="Holt R."/>
            <person name="Jones S."/>
            <person name="Marra M."/>
            <person name="Ritland C.E."/>
            <person name="Ritland K."/>
            <person name="Bohlmann J."/>
        </authorList>
    </citation>
    <scope>NUCLEOTIDE SEQUENCE</scope>
    <source>
        <tissue evidence="1">Bud</tissue>
    </source>
</reference>
<dbReference type="AlphaFoldDB" id="D5AAX4"/>
<protein>
    <submittedName>
        <fullName evidence="1">Uncharacterized protein</fullName>
    </submittedName>
</protein>
<sequence length="66" mass="7165">MILLGKRGEIKENNGCLCVLDHRSRQSALKGFLGVKGEESDTFAARLGVEVGFKVYCSSIADRSGF</sequence>
<evidence type="ECO:0000313" key="1">
    <source>
        <dbReference type="EMBL" id="ADE76693.1"/>
    </source>
</evidence>
<proteinExistence type="evidence at transcript level"/>